<organism evidence="2 3">
    <name type="scientific">Undibacterium pigrum</name>
    <dbReference type="NCBI Taxonomy" id="401470"/>
    <lineage>
        <taxon>Bacteria</taxon>
        <taxon>Pseudomonadati</taxon>
        <taxon>Pseudomonadota</taxon>
        <taxon>Betaproteobacteria</taxon>
        <taxon>Burkholderiales</taxon>
        <taxon>Oxalobacteraceae</taxon>
        <taxon>Undibacterium</taxon>
    </lineage>
</organism>
<keyword evidence="3" id="KW-1185">Reference proteome</keyword>
<dbReference type="InterPro" id="IPR001638">
    <property type="entry name" value="Solute-binding_3/MltF_N"/>
</dbReference>
<dbReference type="EMBL" id="QJKB01000007">
    <property type="protein sequence ID" value="PXX41579.1"/>
    <property type="molecule type" value="Genomic_DNA"/>
</dbReference>
<dbReference type="SUPFAM" id="SSF53850">
    <property type="entry name" value="Periplasmic binding protein-like II"/>
    <property type="match status" value="1"/>
</dbReference>
<dbReference type="Proteomes" id="UP000247792">
    <property type="component" value="Unassembled WGS sequence"/>
</dbReference>
<protein>
    <submittedName>
        <fullName evidence="2">ABC-type amino acid transport substrate-binding protein</fullName>
    </submittedName>
</protein>
<dbReference type="OrthoDB" id="8771874at2"/>
<reference evidence="2 3" key="1">
    <citation type="submission" date="2018-05" db="EMBL/GenBank/DDBJ databases">
        <title>Genomic Encyclopedia of Type Strains, Phase IV (KMG-IV): sequencing the most valuable type-strain genomes for metagenomic binning, comparative biology and taxonomic classification.</title>
        <authorList>
            <person name="Goeker M."/>
        </authorList>
    </citation>
    <scope>NUCLEOTIDE SEQUENCE [LARGE SCALE GENOMIC DNA]</scope>
    <source>
        <strain evidence="2 3">DSM 19792</strain>
    </source>
</reference>
<accession>A0A318J1G7</accession>
<name>A0A318J1G7_9BURK</name>
<evidence type="ECO:0000259" key="1">
    <source>
        <dbReference type="SMART" id="SM00062"/>
    </source>
</evidence>
<feature type="domain" description="Solute-binding protein family 3/N-terminal" evidence="1">
    <location>
        <begin position="48"/>
        <end position="271"/>
    </location>
</feature>
<sequence length="275" mass="30424">MNSRVKFCHLAVLLRDVLLSFSLLLPFTLPSFAGTEIHTAAQEASEPKYIAIVNAEGRAAVGGICVDIMRAMEKADTDLHFVGDQTWQPRARIDASLKSGNIDVICGVQRIARNTSQYQFAATPLFTVNYLLAVRADDTIALEDWDDIRKLGNEGIILTLRGFGIVDILTQMGGLKIDDSATSSASNLKKLLAGRGRFYCHRSPGIGLAIRQAGLEDKIRLLRKPVLTEKFYMGMTKTMHPELVRKIAAALVVLEKNGELKRIYERYQEPGSPFS</sequence>
<comment type="caution">
    <text evidence="2">The sequence shown here is derived from an EMBL/GenBank/DDBJ whole genome shotgun (WGS) entry which is preliminary data.</text>
</comment>
<gene>
    <name evidence="2" type="ORF">DFR42_107230</name>
</gene>
<dbReference type="AlphaFoldDB" id="A0A318J1G7"/>
<proteinExistence type="predicted"/>
<dbReference type="SMART" id="SM00062">
    <property type="entry name" value="PBPb"/>
    <property type="match status" value="1"/>
</dbReference>
<evidence type="ECO:0000313" key="2">
    <source>
        <dbReference type="EMBL" id="PXX41579.1"/>
    </source>
</evidence>
<dbReference type="Pfam" id="PF00497">
    <property type="entry name" value="SBP_bac_3"/>
    <property type="match status" value="1"/>
</dbReference>
<dbReference type="Gene3D" id="3.40.190.10">
    <property type="entry name" value="Periplasmic binding protein-like II"/>
    <property type="match status" value="2"/>
</dbReference>
<dbReference type="RefSeq" id="WP_110256802.1">
    <property type="nucleotide sequence ID" value="NZ_QJKB01000007.1"/>
</dbReference>
<evidence type="ECO:0000313" key="3">
    <source>
        <dbReference type="Proteomes" id="UP000247792"/>
    </source>
</evidence>